<sequence>MNVSKWSPKTLISLLSRNIVPENVWNAVSTHLDLPVLDTANWLKGVVGKANTISICSSFKEHLDVFDAVVSSKTEFEKKEVEILEALQKAMAPSGHHGPAQVEAYTKIKKSRDDALTTAQEHIERIEKRIRSLIVLHNNERAKARFSPKDGFLRVEWSNFQENRDAPVSNIVWETVIGPAGTPEPDKDMKDASKLPGYSSCAGEKWCGEYQSKDLIGTEEIVVWARIKYNHQSSAGKYVFFSTDWNMAERSILTDDTIGRYVAAYTITRSPTILRLGSLLRIDWTAALSRSPVNDSEWKREFRRYGDVVWDLTVSPTAALDSDPAAVRWKMSTLMYSSAVTLAQKTDDKFESFAMMHIRVRAIIDAGMPSYRQISAPGPVVLKARRPQGGHVLAPGEALALGEYLSRVSSDGSFEARLTVVKDPDCRVVLYHITPHRKWIAWQSEEGDLAFAAGVTMRENGNLDLIDGEDDVIWRCKFGTGAIPGSCLVLRDDGNATIVCGESPPIYREFLGVGEKLVSPNRKYELVLQGDGNLVIYAVGVGITWQNGHQHAGVGKIQEDDNFVYGTSTQTWSTNTRRRERGGRASLIIRDDGNAVLLSEGTIIWSSNPSLCQAYEPLDLKPVKPGSSMMRQGEFLGKGDSLVSNNGVWKLTVQPSGNLVLGLADSKENVIWTSNTASTTVTRLCFGKYPPYLALFEQGAKKIWDPAARKGLLTHQKNGEFVLFLGDDGNLALRYENQDLHDYSWRTERPWSSNTRFPTARTTTNILRKDESMMQNHRLVSKNGAYELSFTRDGRILITATSTKNIIFAQRCYTPSKETEIAQMLSVIREGLQLCDTKSNRRWHDGLTRHIPEIESLVLTDEGHAYLSGHAENPEPIRWVLYPQEKTHLESGSSLWSNQRLVSPNGKYTFSFQGDGNLVLYQRTPSIKARWHSNTADRDVERLTLEEDGNLVLRTRWSTEWQTRTGGRLKAARVLKLTDGGEIALLEGGVLIWESSFNAPPL</sequence>
<keyword evidence="2" id="KW-1185">Reference proteome</keyword>
<comment type="caution">
    <text evidence="1">The sequence shown here is derived from an EMBL/GenBank/DDBJ whole genome shotgun (WGS) entry which is preliminary data.</text>
</comment>
<protein>
    <submittedName>
        <fullName evidence="1">Uncharacterized protein</fullName>
    </submittedName>
</protein>
<gene>
    <name evidence="1" type="ORF">ONZ43_g2058</name>
</gene>
<dbReference type="Proteomes" id="UP001153334">
    <property type="component" value="Unassembled WGS sequence"/>
</dbReference>
<dbReference type="EMBL" id="JAPESX010000401">
    <property type="protein sequence ID" value="KAJ8121503.1"/>
    <property type="molecule type" value="Genomic_DNA"/>
</dbReference>
<reference evidence="1" key="1">
    <citation type="submission" date="2022-11" db="EMBL/GenBank/DDBJ databases">
        <title>Genome Sequence of Nemania bipapillata.</title>
        <authorList>
            <person name="Buettner E."/>
        </authorList>
    </citation>
    <scope>NUCLEOTIDE SEQUENCE</scope>
    <source>
        <strain evidence="1">CP14</strain>
    </source>
</reference>
<evidence type="ECO:0000313" key="2">
    <source>
        <dbReference type="Proteomes" id="UP001153334"/>
    </source>
</evidence>
<evidence type="ECO:0000313" key="1">
    <source>
        <dbReference type="EMBL" id="KAJ8121503.1"/>
    </source>
</evidence>
<proteinExistence type="predicted"/>
<name>A0ACC2J218_9PEZI</name>
<accession>A0ACC2J218</accession>
<organism evidence="1 2">
    <name type="scientific">Nemania bipapillata</name>
    <dbReference type="NCBI Taxonomy" id="110536"/>
    <lineage>
        <taxon>Eukaryota</taxon>
        <taxon>Fungi</taxon>
        <taxon>Dikarya</taxon>
        <taxon>Ascomycota</taxon>
        <taxon>Pezizomycotina</taxon>
        <taxon>Sordariomycetes</taxon>
        <taxon>Xylariomycetidae</taxon>
        <taxon>Xylariales</taxon>
        <taxon>Xylariaceae</taxon>
        <taxon>Nemania</taxon>
    </lineage>
</organism>